<keyword evidence="5 8" id="KW-1133">Transmembrane helix</keyword>
<feature type="transmembrane region" description="Helical" evidence="8">
    <location>
        <begin position="314"/>
        <end position="342"/>
    </location>
</feature>
<dbReference type="AlphaFoldDB" id="A0A941CWX4"/>
<dbReference type="Gene3D" id="1.20.1730.10">
    <property type="entry name" value="Sodium/glucose cotransporter"/>
    <property type="match status" value="1"/>
</dbReference>
<comment type="subcellular location">
    <subcellularLocation>
        <location evidence="1">Membrane</location>
        <topology evidence="1">Multi-pass membrane protein</topology>
    </subcellularLocation>
</comment>
<feature type="transmembrane region" description="Helical" evidence="8">
    <location>
        <begin position="226"/>
        <end position="250"/>
    </location>
</feature>
<feature type="transmembrane region" description="Helical" evidence="8">
    <location>
        <begin position="80"/>
        <end position="97"/>
    </location>
</feature>
<dbReference type="InterPro" id="IPR050277">
    <property type="entry name" value="Sodium:Solute_Symporter"/>
</dbReference>
<feature type="transmembrane region" description="Helical" evidence="8">
    <location>
        <begin position="444"/>
        <end position="464"/>
    </location>
</feature>
<evidence type="ECO:0000256" key="4">
    <source>
        <dbReference type="ARBA" id="ARBA00022692"/>
    </source>
</evidence>
<feature type="transmembrane region" description="Helical" evidence="8">
    <location>
        <begin position="391"/>
        <end position="412"/>
    </location>
</feature>
<sequence length="473" mass="52022">MFNGEERIILTVTVFVYFIFLFVLALYMNRKTKTYEDYNVAGRSVGLFPIMLTFIGTGVGGSTLLGYMENGYRLGMGEQWINITMLFSIIIFASFLLKRVRKLGEVHNMVTLGDYTALRYGEKARIPTVISVLFSYCAMTGMQFVAIGTILNLIIGLDMTLGIVLGWLILTLKTYLGGLKAVIWQDVFHGTIQTLGIVILFVVVVVAAGGWELIAENARSMNEESMISILNIETSEIFVYLLTLGVYQFIRQDLWQRVWAAKSMETARNGYWISMIIAIGLAALVVAIGVFSRYGLNLEGVDPALIYYGVIGELFPFSLVVVMIVVLLATVISSADSFFIAGSSSIANDLIRPNVKQSDNKKMLAYSKISVLIVSVIALVFSLAIPGLVNLMVTGTAMSVSGLLAPVLFGLFWKRVTKLAGLASMWGGLLTAVIWQVLGHPFGLHPIFIGLPISIGILLVVTFFTKNKQQVVF</sequence>
<comment type="caution">
    <text evidence="9">The sequence shown here is derived from an EMBL/GenBank/DDBJ whole genome shotgun (WGS) entry which is preliminary data.</text>
</comment>
<dbReference type="GO" id="GO:0005886">
    <property type="term" value="C:plasma membrane"/>
    <property type="evidence" value="ECO:0007669"/>
    <property type="project" value="TreeGrafter"/>
</dbReference>
<gene>
    <name evidence="9" type="ORF">KC820_07050</name>
</gene>
<feature type="transmembrane region" description="Helical" evidence="8">
    <location>
        <begin position="363"/>
        <end position="385"/>
    </location>
</feature>
<evidence type="ECO:0000256" key="7">
    <source>
        <dbReference type="RuleBase" id="RU362091"/>
    </source>
</evidence>
<organism evidence="9 10">
    <name type="scientific">Allobacillus saliphilus</name>
    <dbReference type="NCBI Taxonomy" id="2912308"/>
    <lineage>
        <taxon>Bacteria</taxon>
        <taxon>Bacillati</taxon>
        <taxon>Bacillota</taxon>
        <taxon>Bacilli</taxon>
        <taxon>Bacillales</taxon>
        <taxon>Bacillaceae</taxon>
        <taxon>Allobacillus</taxon>
    </lineage>
</organism>
<dbReference type="InterPro" id="IPR038377">
    <property type="entry name" value="Na/Glc_symporter_sf"/>
</dbReference>
<dbReference type="PANTHER" id="PTHR48086:SF7">
    <property type="entry name" value="SODIUM-SOLUTE SYMPORTER-RELATED"/>
    <property type="match status" value="1"/>
</dbReference>
<reference evidence="9 10" key="1">
    <citation type="submission" date="2021-04" db="EMBL/GenBank/DDBJ databases">
        <title>Allobacillus sp. nov. SKP8-2 isolated from shrimp paste.</title>
        <authorList>
            <person name="Tanasupawat S."/>
            <person name="Yiamsombat S."/>
            <person name="Kanchanasin P."/>
            <person name="Kuncharoen N."/>
        </authorList>
    </citation>
    <scope>NUCLEOTIDE SEQUENCE [LARGE SCALE GENOMIC DNA]</scope>
    <source>
        <strain evidence="9 10">SKP8-2</strain>
    </source>
</reference>
<name>A0A941CWX4_9BACI</name>
<dbReference type="Pfam" id="PF00474">
    <property type="entry name" value="SSF"/>
    <property type="match status" value="1"/>
</dbReference>
<evidence type="ECO:0000256" key="6">
    <source>
        <dbReference type="ARBA" id="ARBA00023136"/>
    </source>
</evidence>
<accession>A0A941CWX4</accession>
<dbReference type="CDD" id="cd10322">
    <property type="entry name" value="SLC5sbd"/>
    <property type="match status" value="1"/>
</dbReference>
<dbReference type="PANTHER" id="PTHR48086">
    <property type="entry name" value="SODIUM/PROLINE SYMPORTER-RELATED"/>
    <property type="match status" value="1"/>
</dbReference>
<dbReference type="InterPro" id="IPR001734">
    <property type="entry name" value="Na/solute_symporter"/>
</dbReference>
<evidence type="ECO:0000256" key="2">
    <source>
        <dbReference type="ARBA" id="ARBA00006434"/>
    </source>
</evidence>
<protein>
    <submittedName>
        <fullName evidence="9">Sodium:solute symporter family protein</fullName>
    </submittedName>
</protein>
<feature type="transmembrane region" description="Helical" evidence="8">
    <location>
        <begin position="129"/>
        <end position="155"/>
    </location>
</feature>
<feature type="transmembrane region" description="Helical" evidence="8">
    <location>
        <begin position="419"/>
        <end position="438"/>
    </location>
</feature>
<dbReference type="RefSeq" id="WP_212369685.1">
    <property type="nucleotide sequence ID" value="NZ_JAGSIE010000020.1"/>
</dbReference>
<proteinExistence type="inferred from homology"/>
<evidence type="ECO:0000256" key="3">
    <source>
        <dbReference type="ARBA" id="ARBA00022448"/>
    </source>
</evidence>
<evidence type="ECO:0000256" key="1">
    <source>
        <dbReference type="ARBA" id="ARBA00004141"/>
    </source>
</evidence>
<keyword evidence="6 8" id="KW-0472">Membrane</keyword>
<evidence type="ECO:0000256" key="8">
    <source>
        <dbReference type="SAM" id="Phobius"/>
    </source>
</evidence>
<comment type="similarity">
    <text evidence="2 7">Belongs to the sodium:solute symporter (SSF) (TC 2.A.21) family.</text>
</comment>
<evidence type="ECO:0000256" key="5">
    <source>
        <dbReference type="ARBA" id="ARBA00022989"/>
    </source>
</evidence>
<evidence type="ECO:0000313" key="10">
    <source>
        <dbReference type="Proteomes" id="UP000675431"/>
    </source>
</evidence>
<keyword evidence="4 8" id="KW-0812">Transmembrane</keyword>
<keyword evidence="3" id="KW-0813">Transport</keyword>
<evidence type="ECO:0000313" key="9">
    <source>
        <dbReference type="EMBL" id="MBR7553908.1"/>
    </source>
</evidence>
<feature type="transmembrane region" description="Helical" evidence="8">
    <location>
        <begin position="6"/>
        <end position="27"/>
    </location>
</feature>
<feature type="transmembrane region" description="Helical" evidence="8">
    <location>
        <begin position="195"/>
        <end position="214"/>
    </location>
</feature>
<dbReference type="PROSITE" id="PS50283">
    <property type="entry name" value="NA_SOLUT_SYMP_3"/>
    <property type="match status" value="1"/>
</dbReference>
<dbReference type="EMBL" id="JAGSIE010000020">
    <property type="protein sequence ID" value="MBR7553908.1"/>
    <property type="molecule type" value="Genomic_DNA"/>
</dbReference>
<dbReference type="Proteomes" id="UP000675431">
    <property type="component" value="Unassembled WGS sequence"/>
</dbReference>
<feature type="transmembrane region" description="Helical" evidence="8">
    <location>
        <begin position="271"/>
        <end position="294"/>
    </location>
</feature>
<dbReference type="GO" id="GO:0022857">
    <property type="term" value="F:transmembrane transporter activity"/>
    <property type="evidence" value="ECO:0007669"/>
    <property type="project" value="InterPro"/>
</dbReference>
<feature type="transmembrane region" description="Helical" evidence="8">
    <location>
        <begin position="161"/>
        <end position="183"/>
    </location>
</feature>
<keyword evidence="10" id="KW-1185">Reference proteome</keyword>
<feature type="transmembrane region" description="Helical" evidence="8">
    <location>
        <begin position="47"/>
        <end position="68"/>
    </location>
</feature>